<dbReference type="GO" id="GO:0051539">
    <property type="term" value="F:4 iron, 4 sulfur cluster binding"/>
    <property type="evidence" value="ECO:0007669"/>
    <property type="project" value="UniProtKB-KW"/>
</dbReference>
<dbReference type="PROSITE" id="PS51379">
    <property type="entry name" value="4FE4S_FER_2"/>
    <property type="match status" value="3"/>
</dbReference>
<dbReference type="InterPro" id="IPR017900">
    <property type="entry name" value="4Fe4S_Fe_S_CS"/>
</dbReference>
<dbReference type="Gene3D" id="3.30.70.20">
    <property type="match status" value="2"/>
</dbReference>
<protein>
    <submittedName>
        <fullName evidence="9">Molybdopterin oxidoreductase, chain B</fullName>
    </submittedName>
</protein>
<accession>A0AA86AIZ3</accession>
<dbReference type="InterPro" id="IPR017896">
    <property type="entry name" value="4Fe4S_Fe-S-bd"/>
</dbReference>
<organism evidence="9 10">
    <name type="scientific">Sulfurospirillum multivorans (strain DM 12446 / JCM 15788 / NBRC 109480)</name>
    <dbReference type="NCBI Taxonomy" id="1150621"/>
    <lineage>
        <taxon>Bacteria</taxon>
        <taxon>Pseudomonadati</taxon>
        <taxon>Campylobacterota</taxon>
        <taxon>Epsilonproteobacteria</taxon>
        <taxon>Campylobacterales</taxon>
        <taxon>Sulfurospirillaceae</taxon>
        <taxon>Sulfurospirillum</taxon>
    </lineage>
</organism>
<keyword evidence="1" id="KW-0813">Transport</keyword>
<keyword evidence="2" id="KW-0004">4Fe-4S</keyword>
<dbReference type="CDD" id="cd16371">
    <property type="entry name" value="DMSOR_beta_like"/>
    <property type="match status" value="1"/>
</dbReference>
<dbReference type="Proteomes" id="UP000019322">
    <property type="component" value="Chromosome"/>
</dbReference>
<sequence length="190" mass="21168">MGKKGFKLDMTSCIGCKTCQIACKDKNNLDVGTFFRKVVSFETGVFPNAKMYHYTATCNHCRDPKCVKGCPTGAMHISSDGSVQHDDSKCIGCKYCTWNCPYGVPQYIEKTGMVAKCNMCQDLQNKGQNPACVDSCVMRCLEIVDLDNIEEDSAYIKDLPILPQSSITQPSILIKPKAQAFDKYFKIKEL</sequence>
<keyword evidence="7" id="KW-0411">Iron-sulfur</keyword>
<keyword evidence="6" id="KW-0408">Iron</keyword>
<evidence type="ECO:0000256" key="1">
    <source>
        <dbReference type="ARBA" id="ARBA00022448"/>
    </source>
</evidence>
<dbReference type="PROSITE" id="PS00198">
    <property type="entry name" value="4FE4S_FER_1"/>
    <property type="match status" value="1"/>
</dbReference>
<dbReference type="Pfam" id="PF13247">
    <property type="entry name" value="Fer4_11"/>
    <property type="match status" value="1"/>
</dbReference>
<dbReference type="AlphaFoldDB" id="A0AA86AIZ3"/>
<evidence type="ECO:0000313" key="9">
    <source>
        <dbReference type="EMBL" id="AHJ11555.1"/>
    </source>
</evidence>
<dbReference type="PANTHER" id="PTHR43177:SF5">
    <property type="entry name" value="ANAEROBIC DIMETHYL SULFOXIDE REDUCTASE CHAIN B-RELATED"/>
    <property type="match status" value="1"/>
</dbReference>
<evidence type="ECO:0000256" key="4">
    <source>
        <dbReference type="ARBA" id="ARBA00022737"/>
    </source>
</evidence>
<name>A0AA86AIZ3_SULMK</name>
<evidence type="ECO:0000256" key="7">
    <source>
        <dbReference type="ARBA" id="ARBA00023014"/>
    </source>
</evidence>
<evidence type="ECO:0000256" key="5">
    <source>
        <dbReference type="ARBA" id="ARBA00022982"/>
    </source>
</evidence>
<evidence type="ECO:0000259" key="8">
    <source>
        <dbReference type="PROSITE" id="PS51379"/>
    </source>
</evidence>
<dbReference type="SUPFAM" id="SSF54862">
    <property type="entry name" value="4Fe-4S ferredoxins"/>
    <property type="match status" value="1"/>
</dbReference>
<evidence type="ECO:0000256" key="2">
    <source>
        <dbReference type="ARBA" id="ARBA00022485"/>
    </source>
</evidence>
<dbReference type="InterPro" id="IPR050954">
    <property type="entry name" value="ET_IronSulfur_Cluster-Binding"/>
</dbReference>
<dbReference type="EMBL" id="CP007201">
    <property type="protein sequence ID" value="AHJ11555.1"/>
    <property type="molecule type" value="Genomic_DNA"/>
</dbReference>
<reference evidence="9 10" key="1">
    <citation type="journal article" date="2014" name="Environ. Microbiol.">
        <title>Insights into organohalide respiration and the versatile catabolism of Sulfurospirillum multivorans gained from comparative genomics and physiological studies.</title>
        <authorList>
            <person name="Goris T."/>
            <person name="Schubert T."/>
            <person name="Gadkari J."/>
            <person name="Wubet T."/>
            <person name="Tarkka M."/>
            <person name="Buscot F."/>
            <person name="Adrian L."/>
            <person name="Diekert G."/>
        </authorList>
    </citation>
    <scope>NUCLEOTIDE SEQUENCE [LARGE SCALE GENOMIC DNA]</scope>
    <source>
        <strain evidence="10">DM 12446 / JCM 15788 / NBRC 109480</strain>
    </source>
</reference>
<keyword evidence="4" id="KW-0677">Repeat</keyword>
<keyword evidence="3" id="KW-0479">Metal-binding</keyword>
<evidence type="ECO:0000256" key="6">
    <source>
        <dbReference type="ARBA" id="ARBA00023004"/>
    </source>
</evidence>
<feature type="domain" description="4Fe-4S ferredoxin-type" evidence="8">
    <location>
        <begin position="49"/>
        <end position="80"/>
    </location>
</feature>
<dbReference type="RefSeq" id="WP_025343472.1">
    <property type="nucleotide sequence ID" value="NZ_CP007201.1"/>
</dbReference>
<dbReference type="PANTHER" id="PTHR43177">
    <property type="entry name" value="PROTEIN NRFC"/>
    <property type="match status" value="1"/>
</dbReference>
<proteinExistence type="predicted"/>
<dbReference type="KEGG" id="smul:SMUL_0273"/>
<feature type="domain" description="4Fe-4S ferredoxin-type" evidence="8">
    <location>
        <begin position="4"/>
        <end position="34"/>
    </location>
</feature>
<evidence type="ECO:0000256" key="3">
    <source>
        <dbReference type="ARBA" id="ARBA00022723"/>
    </source>
</evidence>
<feature type="domain" description="4Fe-4S ferredoxin-type" evidence="8">
    <location>
        <begin position="81"/>
        <end position="110"/>
    </location>
</feature>
<evidence type="ECO:0000313" key="10">
    <source>
        <dbReference type="Proteomes" id="UP000019322"/>
    </source>
</evidence>
<dbReference type="GO" id="GO:0046872">
    <property type="term" value="F:metal ion binding"/>
    <property type="evidence" value="ECO:0007669"/>
    <property type="project" value="UniProtKB-KW"/>
</dbReference>
<keyword evidence="5" id="KW-0249">Electron transport</keyword>
<gene>
    <name evidence="9" type="ORF">SMUL_0273</name>
</gene>